<sequence length="82" mass="9131">MQTEADRIATAIQRIREGAMLRPASKRAGYVAENIRRQQDQARRFVAMRNPPATWSLAQSEALIHGLVALEAEFRNAGRVAA</sequence>
<comment type="caution">
    <text evidence="1">The sequence shown here is derived from an EMBL/GenBank/DDBJ whole genome shotgun (WGS) entry which is preliminary data.</text>
</comment>
<proteinExistence type="predicted"/>
<name>A0A7W7YRD2_9HYPH</name>
<dbReference type="Proteomes" id="UP000535406">
    <property type="component" value="Unassembled WGS sequence"/>
</dbReference>
<keyword evidence="2" id="KW-1185">Reference proteome</keyword>
<dbReference type="EMBL" id="JACHIK010000001">
    <property type="protein sequence ID" value="MBB5040837.1"/>
    <property type="molecule type" value="Genomic_DNA"/>
</dbReference>
<dbReference type="RefSeq" id="WP_184139981.1">
    <property type="nucleotide sequence ID" value="NZ_JACHIK010000001.1"/>
</dbReference>
<organism evidence="1 2">
    <name type="scientific">Shinella fusca</name>
    <dbReference type="NCBI Taxonomy" id="544480"/>
    <lineage>
        <taxon>Bacteria</taxon>
        <taxon>Pseudomonadati</taxon>
        <taxon>Pseudomonadota</taxon>
        <taxon>Alphaproteobacteria</taxon>
        <taxon>Hyphomicrobiales</taxon>
        <taxon>Rhizobiaceae</taxon>
        <taxon>Shinella</taxon>
    </lineage>
</organism>
<protein>
    <submittedName>
        <fullName evidence="1">Uncharacterized protein</fullName>
    </submittedName>
</protein>
<gene>
    <name evidence="1" type="ORF">HNQ66_000215</name>
</gene>
<reference evidence="1 2" key="1">
    <citation type="submission" date="2020-08" db="EMBL/GenBank/DDBJ databases">
        <title>Genomic Encyclopedia of Type Strains, Phase IV (KMG-IV): sequencing the most valuable type-strain genomes for metagenomic binning, comparative biology and taxonomic classification.</title>
        <authorList>
            <person name="Goeker M."/>
        </authorList>
    </citation>
    <scope>NUCLEOTIDE SEQUENCE [LARGE SCALE GENOMIC DNA]</scope>
    <source>
        <strain evidence="1 2">DSM 21319</strain>
    </source>
</reference>
<accession>A0A7W7YRD2</accession>
<evidence type="ECO:0000313" key="2">
    <source>
        <dbReference type="Proteomes" id="UP000535406"/>
    </source>
</evidence>
<dbReference type="AlphaFoldDB" id="A0A7W7YRD2"/>
<evidence type="ECO:0000313" key="1">
    <source>
        <dbReference type="EMBL" id="MBB5040837.1"/>
    </source>
</evidence>